<name>L1IQC0_GUITC</name>
<dbReference type="PaxDb" id="55529-EKX38025"/>
<dbReference type="STRING" id="905079.L1IQC0"/>
<dbReference type="RefSeq" id="XP_005825005.1">
    <property type="nucleotide sequence ID" value="XM_005824948.1"/>
</dbReference>
<dbReference type="GO" id="GO:0042276">
    <property type="term" value="P:error-prone translesion synthesis"/>
    <property type="evidence" value="ECO:0007669"/>
    <property type="project" value="InterPro"/>
</dbReference>
<evidence type="ECO:0000256" key="5">
    <source>
        <dbReference type="SAM" id="SignalP"/>
    </source>
</evidence>
<evidence type="ECO:0000313" key="8">
    <source>
        <dbReference type="Proteomes" id="UP000011087"/>
    </source>
</evidence>
<gene>
    <name evidence="6" type="ORF">GUITHDRAFT_115788</name>
</gene>
<evidence type="ECO:0000313" key="7">
    <source>
        <dbReference type="EnsemblProtists" id="EKX38025"/>
    </source>
</evidence>
<dbReference type="InterPro" id="IPR044917">
    <property type="entry name" value="PRIMPOL"/>
</dbReference>
<dbReference type="GO" id="GO:0006412">
    <property type="term" value="P:translation"/>
    <property type="evidence" value="ECO:0007669"/>
    <property type="project" value="InterPro"/>
</dbReference>
<dbReference type="GO" id="GO:0005840">
    <property type="term" value="C:ribosome"/>
    <property type="evidence" value="ECO:0007669"/>
    <property type="project" value="InterPro"/>
</dbReference>
<keyword evidence="5" id="KW-0732">Signal</keyword>
<dbReference type="Pfam" id="PF03121">
    <property type="entry name" value="Herpes_UL52"/>
    <property type="match status" value="1"/>
</dbReference>
<dbReference type="GO" id="GO:0005634">
    <property type="term" value="C:nucleus"/>
    <property type="evidence" value="ECO:0007669"/>
    <property type="project" value="TreeGrafter"/>
</dbReference>
<comment type="catalytic activity">
    <reaction evidence="4">
        <text>DNA(n) + a 2'-deoxyribonucleoside 5'-triphosphate = DNA(n+1) + diphosphate</text>
        <dbReference type="Rhea" id="RHEA:22508"/>
        <dbReference type="Rhea" id="RHEA-COMP:17339"/>
        <dbReference type="Rhea" id="RHEA-COMP:17340"/>
        <dbReference type="ChEBI" id="CHEBI:33019"/>
        <dbReference type="ChEBI" id="CHEBI:61560"/>
        <dbReference type="ChEBI" id="CHEBI:173112"/>
        <dbReference type="EC" id="2.7.7.7"/>
    </reaction>
    <physiologicalReaction direction="left-to-right" evidence="4">
        <dbReference type="Rhea" id="RHEA:22509"/>
    </physiologicalReaction>
</comment>
<dbReference type="EMBL" id="JH993052">
    <property type="protein sequence ID" value="EKX38025.1"/>
    <property type="molecule type" value="Genomic_DNA"/>
</dbReference>
<dbReference type="GO" id="GO:0031297">
    <property type="term" value="P:replication fork processing"/>
    <property type="evidence" value="ECO:0007669"/>
    <property type="project" value="TreeGrafter"/>
</dbReference>
<dbReference type="KEGG" id="gtt:GUITHDRAFT_115788"/>
<protein>
    <recommendedName>
        <fullName evidence="1">DNA-directed primase/polymerase protein</fullName>
        <ecNumber evidence="3">2.7.7.102</ecNumber>
    </recommendedName>
</protein>
<dbReference type="GO" id="GO:0003887">
    <property type="term" value="F:DNA-directed DNA polymerase activity"/>
    <property type="evidence" value="ECO:0007669"/>
    <property type="project" value="UniProtKB-EC"/>
</dbReference>
<dbReference type="PANTHER" id="PTHR31399:SF0">
    <property type="entry name" value="DNA-DIRECTED PRIMASE_POLYMERASE PROTEIN"/>
    <property type="match status" value="1"/>
</dbReference>
<dbReference type="AlphaFoldDB" id="L1IQC0"/>
<dbReference type="GO" id="GO:0006264">
    <property type="term" value="P:mitochondrial DNA replication"/>
    <property type="evidence" value="ECO:0007669"/>
    <property type="project" value="TreeGrafter"/>
</dbReference>
<dbReference type="GO" id="GO:0005759">
    <property type="term" value="C:mitochondrial matrix"/>
    <property type="evidence" value="ECO:0007669"/>
    <property type="project" value="TreeGrafter"/>
</dbReference>
<dbReference type="HOGENOM" id="CLU_534695_0_0_1"/>
<dbReference type="GeneID" id="17294816"/>
<reference evidence="8" key="2">
    <citation type="submission" date="2012-11" db="EMBL/GenBank/DDBJ databases">
        <authorList>
            <person name="Kuo A."/>
            <person name="Curtis B.A."/>
            <person name="Tanifuji G."/>
            <person name="Burki F."/>
            <person name="Gruber A."/>
            <person name="Irimia M."/>
            <person name="Maruyama S."/>
            <person name="Arias M.C."/>
            <person name="Ball S.G."/>
            <person name="Gile G.H."/>
            <person name="Hirakawa Y."/>
            <person name="Hopkins J.F."/>
            <person name="Rensing S.A."/>
            <person name="Schmutz J."/>
            <person name="Symeonidi A."/>
            <person name="Elias M."/>
            <person name="Eveleigh R.J."/>
            <person name="Herman E.K."/>
            <person name="Klute M.J."/>
            <person name="Nakayama T."/>
            <person name="Obornik M."/>
            <person name="Reyes-Prieto A."/>
            <person name="Armbrust E.V."/>
            <person name="Aves S.J."/>
            <person name="Beiko R.G."/>
            <person name="Coutinho P."/>
            <person name="Dacks J.B."/>
            <person name="Durnford D.G."/>
            <person name="Fast N.M."/>
            <person name="Green B.R."/>
            <person name="Grisdale C."/>
            <person name="Hempe F."/>
            <person name="Henrissat B."/>
            <person name="Hoppner M.P."/>
            <person name="Ishida K.-I."/>
            <person name="Kim E."/>
            <person name="Koreny L."/>
            <person name="Kroth P.G."/>
            <person name="Liu Y."/>
            <person name="Malik S.-B."/>
            <person name="Maier U.G."/>
            <person name="McRose D."/>
            <person name="Mock T."/>
            <person name="Neilson J.A."/>
            <person name="Onodera N.T."/>
            <person name="Poole A.M."/>
            <person name="Pritham E.J."/>
            <person name="Richards T.A."/>
            <person name="Rocap G."/>
            <person name="Roy S.W."/>
            <person name="Sarai C."/>
            <person name="Schaack S."/>
            <person name="Shirato S."/>
            <person name="Slamovits C.H."/>
            <person name="Spencer D.F."/>
            <person name="Suzuki S."/>
            <person name="Worden A.Z."/>
            <person name="Zauner S."/>
            <person name="Barry K."/>
            <person name="Bell C."/>
            <person name="Bharti A.K."/>
            <person name="Crow J.A."/>
            <person name="Grimwood J."/>
            <person name="Kramer R."/>
            <person name="Lindquist E."/>
            <person name="Lucas S."/>
            <person name="Salamov A."/>
            <person name="McFadden G.I."/>
            <person name="Lane C.E."/>
            <person name="Keeling P.J."/>
            <person name="Gray M.W."/>
            <person name="Grigoriev I.V."/>
            <person name="Archibald J.M."/>
        </authorList>
    </citation>
    <scope>NUCLEOTIDE SEQUENCE</scope>
    <source>
        <strain evidence="8">CCMP2712</strain>
    </source>
</reference>
<dbReference type="OMA" id="HYEVIQD"/>
<comment type="catalytic activity">
    <reaction evidence="2">
        <text>ssDNA + n NTP = ssDNA/pppN(pN)n-1 hybrid + (n-1) diphosphate.</text>
        <dbReference type="EC" id="2.7.7.102"/>
    </reaction>
</comment>
<evidence type="ECO:0000256" key="4">
    <source>
        <dbReference type="ARBA" id="ARBA00047303"/>
    </source>
</evidence>
<feature type="signal peptide" evidence="5">
    <location>
        <begin position="1"/>
        <end position="19"/>
    </location>
</feature>
<reference evidence="6 8" key="1">
    <citation type="journal article" date="2012" name="Nature">
        <title>Algal genomes reveal evolutionary mosaicism and the fate of nucleomorphs.</title>
        <authorList>
            <consortium name="DOE Joint Genome Institute"/>
            <person name="Curtis B.A."/>
            <person name="Tanifuji G."/>
            <person name="Burki F."/>
            <person name="Gruber A."/>
            <person name="Irimia M."/>
            <person name="Maruyama S."/>
            <person name="Arias M.C."/>
            <person name="Ball S.G."/>
            <person name="Gile G.H."/>
            <person name="Hirakawa Y."/>
            <person name="Hopkins J.F."/>
            <person name="Kuo A."/>
            <person name="Rensing S.A."/>
            <person name="Schmutz J."/>
            <person name="Symeonidi A."/>
            <person name="Elias M."/>
            <person name="Eveleigh R.J."/>
            <person name="Herman E.K."/>
            <person name="Klute M.J."/>
            <person name="Nakayama T."/>
            <person name="Obornik M."/>
            <person name="Reyes-Prieto A."/>
            <person name="Armbrust E.V."/>
            <person name="Aves S.J."/>
            <person name="Beiko R.G."/>
            <person name="Coutinho P."/>
            <person name="Dacks J.B."/>
            <person name="Durnford D.G."/>
            <person name="Fast N.M."/>
            <person name="Green B.R."/>
            <person name="Grisdale C.J."/>
            <person name="Hempel F."/>
            <person name="Henrissat B."/>
            <person name="Hoppner M.P."/>
            <person name="Ishida K."/>
            <person name="Kim E."/>
            <person name="Koreny L."/>
            <person name="Kroth P.G."/>
            <person name="Liu Y."/>
            <person name="Malik S.B."/>
            <person name="Maier U.G."/>
            <person name="McRose D."/>
            <person name="Mock T."/>
            <person name="Neilson J.A."/>
            <person name="Onodera N.T."/>
            <person name="Poole A.M."/>
            <person name="Pritham E.J."/>
            <person name="Richards T.A."/>
            <person name="Rocap G."/>
            <person name="Roy S.W."/>
            <person name="Sarai C."/>
            <person name="Schaack S."/>
            <person name="Shirato S."/>
            <person name="Slamovits C.H."/>
            <person name="Spencer D.F."/>
            <person name="Suzuki S."/>
            <person name="Worden A.Z."/>
            <person name="Zauner S."/>
            <person name="Barry K."/>
            <person name="Bell C."/>
            <person name="Bharti A.K."/>
            <person name="Crow J.A."/>
            <person name="Grimwood J."/>
            <person name="Kramer R."/>
            <person name="Lindquist E."/>
            <person name="Lucas S."/>
            <person name="Salamov A."/>
            <person name="McFadden G.I."/>
            <person name="Lane C.E."/>
            <person name="Keeling P.J."/>
            <person name="Gray M.W."/>
            <person name="Grigoriev I.V."/>
            <person name="Archibald J.M."/>
        </authorList>
    </citation>
    <scope>NUCLEOTIDE SEQUENCE</scope>
    <source>
        <strain evidence="6 8">CCMP2712</strain>
    </source>
</reference>
<evidence type="ECO:0000256" key="3">
    <source>
        <dbReference type="ARBA" id="ARBA00044768"/>
    </source>
</evidence>
<dbReference type="Proteomes" id="UP000011087">
    <property type="component" value="Unassembled WGS sequence"/>
</dbReference>
<reference evidence="7" key="3">
    <citation type="submission" date="2016-03" db="UniProtKB">
        <authorList>
            <consortium name="EnsemblProtists"/>
        </authorList>
    </citation>
    <scope>IDENTIFICATION</scope>
</reference>
<evidence type="ECO:0000313" key="6">
    <source>
        <dbReference type="EMBL" id="EKX38025.1"/>
    </source>
</evidence>
<evidence type="ECO:0000256" key="2">
    <source>
        <dbReference type="ARBA" id="ARBA00044677"/>
    </source>
</evidence>
<dbReference type="eggNOG" id="ENOG502QS1Q">
    <property type="taxonomic scope" value="Eukaryota"/>
</dbReference>
<dbReference type="EnsemblProtists" id="EKX38025">
    <property type="protein sequence ID" value="EKX38025"/>
    <property type="gene ID" value="GUITHDRAFT_115788"/>
</dbReference>
<dbReference type="GO" id="GO:0009411">
    <property type="term" value="P:response to UV"/>
    <property type="evidence" value="ECO:0007669"/>
    <property type="project" value="TreeGrafter"/>
</dbReference>
<dbReference type="GO" id="GO:0003682">
    <property type="term" value="F:chromatin binding"/>
    <property type="evidence" value="ECO:0007669"/>
    <property type="project" value="TreeGrafter"/>
</dbReference>
<accession>L1IQC0</accession>
<evidence type="ECO:0000256" key="1">
    <source>
        <dbReference type="ARBA" id="ARBA00026139"/>
    </source>
</evidence>
<dbReference type="GO" id="GO:0003735">
    <property type="term" value="F:structural constituent of ribosome"/>
    <property type="evidence" value="ECO:0007669"/>
    <property type="project" value="InterPro"/>
</dbReference>
<organism evidence="6">
    <name type="scientific">Guillardia theta (strain CCMP2712)</name>
    <name type="common">Cryptophyte</name>
    <dbReference type="NCBI Taxonomy" id="905079"/>
    <lineage>
        <taxon>Eukaryota</taxon>
        <taxon>Cryptophyceae</taxon>
        <taxon>Pyrenomonadales</taxon>
        <taxon>Geminigeraceae</taxon>
        <taxon>Guillardia</taxon>
    </lineage>
</organism>
<dbReference type="OrthoDB" id="5988181at2759"/>
<dbReference type="PROSITE" id="PS00578">
    <property type="entry name" value="RIBOSOMAL_S6E"/>
    <property type="match status" value="1"/>
</dbReference>
<dbReference type="EC" id="2.7.7.102" evidence="3"/>
<feature type="chain" id="PRO_5008770350" description="DNA-directed primase/polymerase protein" evidence="5">
    <location>
        <begin position="20"/>
        <end position="510"/>
    </location>
</feature>
<keyword evidence="8" id="KW-1185">Reference proteome</keyword>
<dbReference type="InterPro" id="IPR018282">
    <property type="entry name" value="Ribosomal_eS6_CS"/>
</dbReference>
<sequence>MKIASPLILLQLAIEGAFTPTTIDNNRLAVLALRGGGDVSGRPMLQSKNQVCDLCTFEELKKPVKRGKEKSKYSSDMLQRRILDDFYLMDFVRFQDPESPLDRISSDRNGKKGCQTFSNLADATKFLSQRDDPKNMMFAREVNVNGARVFMVGSFDEFWELYLNYPHTRHFYEVILENSPCKLYMDLEFKMSGNESFEESCSRGNQLVEEIKSNIVEVGRKLYNREICEKRDFLELDSTTREKFSRHLISGNLCFQNNIQLGSFIQILSKQLQDDAKNLIDMGVYSRNRCFRLLYSTKFGRNNSFGFSDRCLEDVFNNQTRLNDFDWMSRSNNPDCRKAFLTSMASIVPDNEEVLHVDENMLRDLLNSSSLERKFLHDKDEVWNFKVGGGGPGGGRGGGANSLPTSLKPLGKLVCEKIRPGAVIKWRNDGYVIFSLQGNRYCENIQRQHKANGIVIVVHLESGTWWQKCQDPECRSINFRSPKYSIEPAVLQVVLAAERRYDYSSSSPSE</sequence>
<proteinExistence type="predicted"/>
<dbReference type="PANTHER" id="PTHR31399">
    <property type="entry name" value="DNA-DIRECTED PRIMASE / POLYMERASE PROTEIN"/>
    <property type="match status" value="1"/>
</dbReference>